<dbReference type="PROSITE" id="PS50850">
    <property type="entry name" value="MFS"/>
    <property type="match status" value="1"/>
</dbReference>
<feature type="transmembrane region" description="Helical" evidence="5">
    <location>
        <begin position="104"/>
        <end position="122"/>
    </location>
</feature>
<evidence type="ECO:0000259" key="6">
    <source>
        <dbReference type="PROSITE" id="PS50850"/>
    </source>
</evidence>
<evidence type="ECO:0000313" key="7">
    <source>
        <dbReference type="EMBL" id="MEL1250772.1"/>
    </source>
</evidence>
<dbReference type="EMBL" id="JBBYHV010000001">
    <property type="protein sequence ID" value="MEL1250772.1"/>
    <property type="molecule type" value="Genomic_DNA"/>
</dbReference>
<dbReference type="Proteomes" id="UP001497045">
    <property type="component" value="Unassembled WGS sequence"/>
</dbReference>
<evidence type="ECO:0000256" key="3">
    <source>
        <dbReference type="ARBA" id="ARBA00022989"/>
    </source>
</evidence>
<dbReference type="InterPro" id="IPR011701">
    <property type="entry name" value="MFS"/>
</dbReference>
<dbReference type="PANTHER" id="PTHR23508">
    <property type="entry name" value="CARBOXYLIC ACID TRANSPORTER PROTEIN HOMOLOG"/>
    <property type="match status" value="1"/>
</dbReference>
<evidence type="ECO:0000256" key="2">
    <source>
        <dbReference type="ARBA" id="ARBA00022692"/>
    </source>
</evidence>
<name>A0ABU9IEC2_9SPHN</name>
<keyword evidence="2 5" id="KW-0812">Transmembrane</keyword>
<feature type="transmembrane region" description="Helical" evidence="5">
    <location>
        <begin position="361"/>
        <end position="379"/>
    </location>
</feature>
<reference evidence="7 8" key="1">
    <citation type="submission" date="2024-04" db="EMBL/GenBank/DDBJ databases">
        <title>Aurantiacibacter sp. DGU6 16S ribosomal RNA gene Genome sequencing and assembly.</title>
        <authorList>
            <person name="Park S."/>
        </authorList>
    </citation>
    <scope>NUCLEOTIDE SEQUENCE [LARGE SCALE GENOMIC DNA]</scope>
    <source>
        <strain evidence="7 8">DGU6</strain>
    </source>
</reference>
<dbReference type="Gene3D" id="1.20.1250.20">
    <property type="entry name" value="MFS general substrate transporter like domains"/>
    <property type="match status" value="1"/>
</dbReference>
<feature type="transmembrane region" description="Helical" evidence="5">
    <location>
        <begin position="37"/>
        <end position="58"/>
    </location>
</feature>
<comment type="subcellular location">
    <subcellularLocation>
        <location evidence="1">Membrane</location>
        <topology evidence="1">Multi-pass membrane protein</topology>
    </subcellularLocation>
</comment>
<feature type="transmembrane region" description="Helical" evidence="5">
    <location>
        <begin position="337"/>
        <end position="355"/>
    </location>
</feature>
<dbReference type="Pfam" id="PF07690">
    <property type="entry name" value="MFS_1"/>
    <property type="match status" value="1"/>
</dbReference>
<keyword evidence="4 5" id="KW-0472">Membrane</keyword>
<feature type="transmembrane region" description="Helical" evidence="5">
    <location>
        <begin position="162"/>
        <end position="185"/>
    </location>
</feature>
<evidence type="ECO:0000256" key="1">
    <source>
        <dbReference type="ARBA" id="ARBA00004141"/>
    </source>
</evidence>
<dbReference type="SUPFAM" id="SSF103473">
    <property type="entry name" value="MFS general substrate transporter"/>
    <property type="match status" value="1"/>
</dbReference>
<dbReference type="PANTHER" id="PTHR23508:SF10">
    <property type="entry name" value="CARBOXYLIC ACID TRANSPORTER PROTEIN HOMOLOG"/>
    <property type="match status" value="1"/>
</dbReference>
<feature type="transmembrane region" description="Helical" evidence="5">
    <location>
        <begin position="400"/>
        <end position="422"/>
    </location>
</feature>
<dbReference type="InterPro" id="IPR036259">
    <property type="entry name" value="MFS_trans_sf"/>
</dbReference>
<gene>
    <name evidence="7" type="ORF">AAEO60_08825</name>
</gene>
<feature type="transmembrane region" description="Helical" evidence="5">
    <location>
        <begin position="434"/>
        <end position="457"/>
    </location>
</feature>
<proteinExistence type="predicted"/>
<dbReference type="RefSeq" id="WP_341673281.1">
    <property type="nucleotide sequence ID" value="NZ_JBBYHV010000001.1"/>
</dbReference>
<keyword evidence="8" id="KW-1185">Reference proteome</keyword>
<feature type="transmembrane region" description="Helical" evidence="5">
    <location>
        <begin position="309"/>
        <end position="330"/>
    </location>
</feature>
<protein>
    <submittedName>
        <fullName evidence="7">MFS transporter</fullName>
    </submittedName>
</protein>
<feature type="transmembrane region" description="Helical" evidence="5">
    <location>
        <begin position="128"/>
        <end position="150"/>
    </location>
</feature>
<feature type="transmembrane region" description="Helical" evidence="5">
    <location>
        <begin position="191"/>
        <end position="212"/>
    </location>
</feature>
<dbReference type="InterPro" id="IPR020846">
    <property type="entry name" value="MFS_dom"/>
</dbReference>
<organism evidence="7 8">
    <name type="scientific">Aurantiacibacter gilvus</name>
    <dbReference type="NCBI Taxonomy" id="3139141"/>
    <lineage>
        <taxon>Bacteria</taxon>
        <taxon>Pseudomonadati</taxon>
        <taxon>Pseudomonadota</taxon>
        <taxon>Alphaproteobacteria</taxon>
        <taxon>Sphingomonadales</taxon>
        <taxon>Erythrobacteraceae</taxon>
        <taxon>Aurantiacibacter</taxon>
    </lineage>
</organism>
<evidence type="ECO:0000256" key="4">
    <source>
        <dbReference type="ARBA" id="ARBA00023136"/>
    </source>
</evidence>
<accession>A0ABU9IEC2</accession>
<evidence type="ECO:0000256" key="5">
    <source>
        <dbReference type="SAM" id="Phobius"/>
    </source>
</evidence>
<sequence>MVKLSAKGEDMATQPVEGPRFDVAQFIDDQPIRPRHIATLVIVSVVLFLDGFDMYFLGKILPAIAEGLGGTSVDMNPVVKYQQIGMFAGALVMPPLADKIGRKPVLALCLLGFGSLSLWAAWSTSFEMLTWLRGISGIFFSAMLPVGLAFLSEATPKRKRALFMAIALVCFSGGNLGSGVMVSWFLDDLGWEGFFIVGGVVPLAAMLLLLLVPESLSFRVNRNPNDPTVAQTLQQRDPNLQLAPGTSFYLGDQEEVSKFGPLAMFGPRYRMQTILLFSLCFFSLGNIAVLANYMATYMYEFTGMPLETFAFYMVIGYIGGASGTLVMGWLMDRMNPYWLIASYFIIDAIAIFSLGHIPPEVAIAFVTAIVVWNFAQVGGQTGINNLATLSYPPEMRSSGIGWAGATGRLGGIVFPILGGIALEERLSLDVILGLTAIPALIIAALVFTLGVVNGGVIGGRAGKRAS</sequence>
<evidence type="ECO:0000313" key="8">
    <source>
        <dbReference type="Proteomes" id="UP001497045"/>
    </source>
</evidence>
<feature type="transmembrane region" description="Helical" evidence="5">
    <location>
        <begin position="274"/>
        <end position="297"/>
    </location>
</feature>
<feature type="domain" description="Major facilitator superfamily (MFS) profile" evidence="6">
    <location>
        <begin position="39"/>
        <end position="456"/>
    </location>
</feature>
<keyword evidence="3 5" id="KW-1133">Transmembrane helix</keyword>
<comment type="caution">
    <text evidence="7">The sequence shown here is derived from an EMBL/GenBank/DDBJ whole genome shotgun (WGS) entry which is preliminary data.</text>
</comment>